<evidence type="ECO:0000313" key="2">
    <source>
        <dbReference type="Proteomes" id="UP000708208"/>
    </source>
</evidence>
<comment type="caution">
    <text evidence="1">The sequence shown here is derived from an EMBL/GenBank/DDBJ whole genome shotgun (WGS) entry which is preliminary data.</text>
</comment>
<dbReference type="EMBL" id="CAJVCH010003197">
    <property type="protein sequence ID" value="CAG7647648.1"/>
    <property type="molecule type" value="Genomic_DNA"/>
</dbReference>
<evidence type="ECO:0000313" key="1">
    <source>
        <dbReference type="EMBL" id="CAG7647648.1"/>
    </source>
</evidence>
<accession>A0A8J2NG83</accession>
<organism evidence="1 2">
    <name type="scientific">Allacma fusca</name>
    <dbReference type="NCBI Taxonomy" id="39272"/>
    <lineage>
        <taxon>Eukaryota</taxon>
        <taxon>Metazoa</taxon>
        <taxon>Ecdysozoa</taxon>
        <taxon>Arthropoda</taxon>
        <taxon>Hexapoda</taxon>
        <taxon>Collembola</taxon>
        <taxon>Symphypleona</taxon>
        <taxon>Sminthuridae</taxon>
        <taxon>Allacma</taxon>
    </lineage>
</organism>
<name>A0A8J2NG83_9HEXA</name>
<sequence>MFSFEVGSRGIRFEEMPNNR</sequence>
<reference evidence="1" key="1">
    <citation type="submission" date="2021-06" db="EMBL/GenBank/DDBJ databases">
        <authorList>
            <person name="Hodson N. C."/>
            <person name="Mongue J. A."/>
            <person name="Jaron S. K."/>
        </authorList>
    </citation>
    <scope>NUCLEOTIDE SEQUENCE</scope>
</reference>
<dbReference type="AlphaFoldDB" id="A0A8J2NG83"/>
<dbReference type="Proteomes" id="UP000708208">
    <property type="component" value="Unassembled WGS sequence"/>
</dbReference>
<proteinExistence type="predicted"/>
<feature type="non-terminal residue" evidence="1">
    <location>
        <position position="1"/>
    </location>
</feature>
<keyword evidence="2" id="KW-1185">Reference proteome</keyword>
<protein>
    <submittedName>
        <fullName evidence="1">Uncharacterized protein</fullName>
    </submittedName>
</protein>
<gene>
    <name evidence="1" type="ORF">AFUS01_LOCUS632</name>
</gene>